<dbReference type="InterPro" id="IPR000873">
    <property type="entry name" value="AMP-dep_synth/lig_dom"/>
</dbReference>
<evidence type="ECO:0000256" key="12">
    <source>
        <dbReference type="ARBA" id="ARBA00023098"/>
    </source>
</evidence>
<dbReference type="PANTHER" id="PTHR43201">
    <property type="entry name" value="ACYL-COA SYNTHETASE"/>
    <property type="match status" value="1"/>
</dbReference>
<dbReference type="CDD" id="cd05941">
    <property type="entry name" value="MCS"/>
    <property type="match status" value="1"/>
</dbReference>
<evidence type="ECO:0000256" key="1">
    <source>
        <dbReference type="ARBA" id="ARBA00004236"/>
    </source>
</evidence>
<evidence type="ECO:0000313" key="19">
    <source>
        <dbReference type="Proteomes" id="UP000028990"/>
    </source>
</evidence>
<dbReference type="Pfam" id="PF00028">
    <property type="entry name" value="Cadherin"/>
    <property type="match status" value="4"/>
</dbReference>
<dbReference type="PANTHER" id="PTHR43201:SF8">
    <property type="entry name" value="ACYL-COA SYNTHETASE FAMILY MEMBER 3"/>
    <property type="match status" value="1"/>
</dbReference>
<comment type="subcellular location">
    <subcellularLocation>
        <location evidence="1">Cell membrane</location>
    </subcellularLocation>
</comment>
<evidence type="ECO:0000256" key="15">
    <source>
        <dbReference type="PROSITE-ProRule" id="PRU00043"/>
    </source>
</evidence>
<dbReference type="GO" id="GO:0005737">
    <property type="term" value="C:cytoplasm"/>
    <property type="evidence" value="ECO:0007669"/>
    <property type="project" value="UniProtKB-ARBA"/>
</dbReference>
<dbReference type="GO" id="GO:0031956">
    <property type="term" value="F:medium-chain fatty acid-CoA ligase activity"/>
    <property type="evidence" value="ECO:0007669"/>
    <property type="project" value="TreeGrafter"/>
</dbReference>
<dbReference type="PROSITE" id="PS00232">
    <property type="entry name" value="CADHERIN_1"/>
    <property type="match status" value="1"/>
</dbReference>
<dbReference type="InterPro" id="IPR045851">
    <property type="entry name" value="AMP-bd_C_sf"/>
</dbReference>
<evidence type="ECO:0000256" key="5">
    <source>
        <dbReference type="ARBA" id="ARBA00022685"/>
    </source>
</evidence>
<dbReference type="FunFam" id="2.60.40.60:FF:000019">
    <property type="entry name" value="Cadherin 2"/>
    <property type="match status" value="1"/>
</dbReference>
<evidence type="ECO:0000256" key="6">
    <source>
        <dbReference type="ARBA" id="ARBA00022692"/>
    </source>
</evidence>
<dbReference type="GO" id="GO:0005886">
    <property type="term" value="C:plasma membrane"/>
    <property type="evidence" value="ECO:0007669"/>
    <property type="project" value="UniProtKB-SubCell"/>
</dbReference>
<dbReference type="InterPro" id="IPR042099">
    <property type="entry name" value="ANL_N_sf"/>
</dbReference>
<dbReference type="FunFam" id="3.40.50.12780:FF:000030">
    <property type="entry name" value="Acyl-CoA synthetase family member 3"/>
    <property type="match status" value="1"/>
</dbReference>
<evidence type="ECO:0000256" key="9">
    <source>
        <dbReference type="ARBA" id="ARBA00022837"/>
    </source>
</evidence>
<feature type="region of interest" description="Disordered" evidence="16">
    <location>
        <begin position="1042"/>
        <end position="1066"/>
    </location>
</feature>
<feature type="domain" description="Cadherin" evidence="17">
    <location>
        <begin position="955"/>
        <end position="1041"/>
    </location>
</feature>
<keyword evidence="3" id="KW-1003">Cell membrane</keyword>
<keyword evidence="4" id="KW-0436">Ligase</keyword>
<dbReference type="Gene3D" id="2.60.40.60">
    <property type="entry name" value="Cadherins"/>
    <property type="match status" value="4"/>
</dbReference>
<evidence type="ECO:0000256" key="4">
    <source>
        <dbReference type="ARBA" id="ARBA00022598"/>
    </source>
</evidence>
<accession>A0A091DLA0</accession>
<evidence type="ECO:0000256" key="8">
    <source>
        <dbReference type="ARBA" id="ARBA00022737"/>
    </source>
</evidence>
<dbReference type="InterPro" id="IPR002126">
    <property type="entry name" value="Cadherin-like_dom"/>
</dbReference>
<name>A0A091DLA0_FUKDA</name>
<comment type="similarity">
    <text evidence="2">Belongs to the ATP-dependent AMP-binding enzyme family.</text>
</comment>
<dbReference type="InterPro" id="IPR025110">
    <property type="entry name" value="AMP-bd_C"/>
</dbReference>
<keyword evidence="6" id="KW-0812">Transmembrane</keyword>
<evidence type="ECO:0000256" key="13">
    <source>
        <dbReference type="ARBA" id="ARBA00023136"/>
    </source>
</evidence>
<organism evidence="18 19">
    <name type="scientific">Fukomys damarensis</name>
    <name type="common">Damaraland mole rat</name>
    <name type="synonym">Cryptomys damarensis</name>
    <dbReference type="NCBI Taxonomy" id="885580"/>
    <lineage>
        <taxon>Eukaryota</taxon>
        <taxon>Metazoa</taxon>
        <taxon>Chordata</taxon>
        <taxon>Craniata</taxon>
        <taxon>Vertebrata</taxon>
        <taxon>Euteleostomi</taxon>
        <taxon>Mammalia</taxon>
        <taxon>Eutheria</taxon>
        <taxon>Euarchontoglires</taxon>
        <taxon>Glires</taxon>
        <taxon>Rodentia</taxon>
        <taxon>Hystricomorpha</taxon>
        <taxon>Bathyergidae</taxon>
        <taxon>Fukomys</taxon>
    </lineage>
</organism>
<dbReference type="AlphaFoldDB" id="A0A091DLA0"/>
<dbReference type="Pfam" id="PF00501">
    <property type="entry name" value="AMP-binding"/>
    <property type="match status" value="1"/>
</dbReference>
<dbReference type="FunFam" id="2.60.40.60:FF:000074">
    <property type="entry name" value="Desmoglein 4"/>
    <property type="match status" value="1"/>
</dbReference>
<evidence type="ECO:0000256" key="2">
    <source>
        <dbReference type="ARBA" id="ARBA00006432"/>
    </source>
</evidence>
<evidence type="ECO:0000313" key="18">
    <source>
        <dbReference type="EMBL" id="KFO31867.1"/>
    </source>
</evidence>
<keyword evidence="14" id="KW-0325">Glycoprotein</keyword>
<evidence type="ECO:0000256" key="7">
    <source>
        <dbReference type="ARBA" id="ARBA00022723"/>
    </source>
</evidence>
<feature type="compositionally biased region" description="Polar residues" evidence="16">
    <location>
        <begin position="1057"/>
        <end position="1066"/>
    </location>
</feature>
<dbReference type="InterPro" id="IPR020845">
    <property type="entry name" value="AMP-binding_CS"/>
</dbReference>
<keyword evidence="12" id="KW-0443">Lipid metabolism</keyword>
<evidence type="ECO:0000256" key="11">
    <source>
        <dbReference type="ARBA" id="ARBA00022989"/>
    </source>
</evidence>
<feature type="domain" description="Cadherin" evidence="17">
    <location>
        <begin position="732"/>
        <end position="839"/>
    </location>
</feature>
<dbReference type="eggNOG" id="KOG1176">
    <property type="taxonomic scope" value="Eukaryota"/>
</dbReference>
<keyword evidence="11" id="KW-1133">Transmembrane helix</keyword>
<dbReference type="PROSITE" id="PS00455">
    <property type="entry name" value="AMP_BINDING"/>
    <property type="match status" value="1"/>
</dbReference>
<dbReference type="InterPro" id="IPR020894">
    <property type="entry name" value="Cadherin_CS"/>
</dbReference>
<evidence type="ECO:0000256" key="10">
    <source>
        <dbReference type="ARBA" id="ARBA00022889"/>
    </source>
</evidence>
<dbReference type="Proteomes" id="UP000028990">
    <property type="component" value="Unassembled WGS sequence"/>
</dbReference>
<dbReference type="Gene3D" id="3.40.50.12780">
    <property type="entry name" value="N-terminal domain of ligase-like"/>
    <property type="match status" value="1"/>
</dbReference>
<dbReference type="PROSITE" id="PS50268">
    <property type="entry name" value="CADHERIN_2"/>
    <property type="match status" value="4"/>
</dbReference>
<dbReference type="SUPFAM" id="SSF49313">
    <property type="entry name" value="Cadherin-like"/>
    <property type="match status" value="4"/>
</dbReference>
<keyword evidence="10" id="KW-0130">Cell adhesion</keyword>
<dbReference type="Gene3D" id="3.30.300.30">
    <property type="match status" value="1"/>
</dbReference>
<dbReference type="EMBL" id="KN122240">
    <property type="protein sequence ID" value="KFO31867.1"/>
    <property type="molecule type" value="Genomic_DNA"/>
</dbReference>
<keyword evidence="5" id="KW-0165">Cleavage on pair of basic residues</keyword>
<dbReference type="PRINTS" id="PR00205">
    <property type="entry name" value="CADHERIN"/>
</dbReference>
<dbReference type="Pfam" id="PF13193">
    <property type="entry name" value="AMP-binding_C"/>
    <property type="match status" value="1"/>
</dbReference>
<dbReference type="SUPFAM" id="SSF56801">
    <property type="entry name" value="Acetyl-CoA synthetase-like"/>
    <property type="match status" value="1"/>
</dbReference>
<keyword evidence="7" id="KW-0479">Metal-binding</keyword>
<feature type="domain" description="Cadherin" evidence="17">
    <location>
        <begin position="650"/>
        <end position="731"/>
    </location>
</feature>
<evidence type="ECO:0000256" key="3">
    <source>
        <dbReference type="ARBA" id="ARBA00022475"/>
    </source>
</evidence>
<dbReference type="GO" id="GO:0006631">
    <property type="term" value="P:fatty acid metabolic process"/>
    <property type="evidence" value="ECO:0007669"/>
    <property type="project" value="TreeGrafter"/>
</dbReference>
<dbReference type="CDD" id="cd11304">
    <property type="entry name" value="Cadherin_repeat"/>
    <property type="match status" value="4"/>
</dbReference>
<dbReference type="GO" id="GO:0005509">
    <property type="term" value="F:calcium ion binding"/>
    <property type="evidence" value="ECO:0007669"/>
    <property type="project" value="UniProtKB-UniRule"/>
</dbReference>
<keyword evidence="8" id="KW-0677">Repeat</keyword>
<keyword evidence="13" id="KW-0472">Membrane</keyword>
<dbReference type="InterPro" id="IPR015919">
    <property type="entry name" value="Cadherin-like_sf"/>
</dbReference>
<evidence type="ECO:0000259" key="17">
    <source>
        <dbReference type="PROSITE" id="PS50268"/>
    </source>
</evidence>
<feature type="domain" description="Cadherin" evidence="17">
    <location>
        <begin position="854"/>
        <end position="954"/>
    </location>
</feature>
<sequence>MLPRVTLPFRQLVCAVASCCRAPGGHRGLHFLHTAPTACSDGAAPVFTKALAFGDRIALFDQHGRHTYRDLYHHSLRLSLEICRLRGCLDGDLQDERVSFLCSNDVSYVVAQWASWMSGGIAVPLFWKHPEAQLEYFIQDSRSSVVLASPEHVPLVGPVAERLGVPLLPLPPDVYRGAVGEPAAKPAQERKWQDRGAMILYTSGTTGRPKGVLSTHRNLTATVTGLVHAWAWTRDDVILHVLPLHHMHGVVNKLLCPLWVGATCVMLPEFSAQQVWEKFLSPETPWVNVFMAVPTVFSKLLDYYDQHFTQPHVQDFVRAVCKERIRLMVSGSAALPTPLLERWKSATGHTLLERYGMTEVGMALSSPLSGARLPGSVGTPLPQVEVRIISESPQRDGCPYTVHAEGDAQGTKVTPGLEEKEGELLVRGPSVFREYWDKPEETKSTFTPDGWFRTGDTAVFKDGSYWIRGRTSVDIIKTGGYKVSALEVERQLLAHPSISDVAVIGVPDVTWGQRVTAVVALQAGHSLSHSDLKEWARPSTVQAADYGPVPCAQPCSAQAELSRRRFLAPYAVPSGLLLVEEIPRNQMGKINKKDLSLGLSWGVPGRPSTLYPWRRLPARGRVRRAWVIPPISVSENYKGLPYMLVQIRSDKRQPGGVIYSIQGPGVDEEPLGLFSVEKFSGRVFLNAELDREKTASYRLKVFALDRGGSVLEEPTDLEILVVDQNDNRPAFVQEVFTGRVLEGAAPGTYVTRAEATDADDPDTANAALHYSILAQGSPELFSIHERTGEIRTVHVGLDREVVTVYNLTLQVADMSGEGLTSTASAIISVDDINDNAPEFTSDKFSMEATEAISGVDVGRLEVEDRDLPGSPNWVANFTILEGDPRGHFDIRTDPRTNEGVLSVVKPLDYESCARYELRVSVQNEAPLQAASPQAQRGQATVSIRVQDVNEAPVFPENPLRTSVAEGAPPGTFVATFSAQDPDTVQLQRVSYSKDYDPEDWLQVNGASGRIQTRRVLSPASPFLKDGWYRAIVLALDDGEQPASRGRWGWSTHKHTPRTMTPRTGCR</sequence>
<dbReference type="SMART" id="SM00112">
    <property type="entry name" value="CA"/>
    <property type="match status" value="4"/>
</dbReference>
<evidence type="ECO:0000256" key="14">
    <source>
        <dbReference type="ARBA" id="ARBA00023180"/>
    </source>
</evidence>
<dbReference type="STRING" id="885580.ENSFDAP00000020273"/>
<dbReference type="FunFam" id="2.60.40.60:FF:000011">
    <property type="entry name" value="Cadherin 1"/>
    <property type="match status" value="1"/>
</dbReference>
<proteinExistence type="inferred from homology"/>
<dbReference type="GO" id="GO:0007156">
    <property type="term" value="P:homophilic cell adhesion via plasma membrane adhesion molecules"/>
    <property type="evidence" value="ECO:0007669"/>
    <property type="project" value="InterPro"/>
</dbReference>
<protein>
    <submittedName>
        <fullName evidence="18">Acyl-CoA synthetase family member 3, mitochondrial</fullName>
    </submittedName>
</protein>
<evidence type="ECO:0000256" key="16">
    <source>
        <dbReference type="SAM" id="MobiDB-lite"/>
    </source>
</evidence>
<keyword evidence="9 15" id="KW-0106">Calcium</keyword>
<keyword evidence="19" id="KW-1185">Reference proteome</keyword>
<reference evidence="18 19" key="1">
    <citation type="submission" date="2013-11" db="EMBL/GenBank/DDBJ databases">
        <title>The Damaraland mole rat (Fukomys damarensis) genome and evolution of African mole rats.</title>
        <authorList>
            <person name="Gladyshev V.N."/>
            <person name="Fang X."/>
        </authorList>
    </citation>
    <scope>NUCLEOTIDE SEQUENCE [LARGE SCALE GENOMIC DNA]</scope>
    <source>
        <tissue evidence="18">Liver</tissue>
    </source>
</reference>
<dbReference type="FunFam" id="2.60.40.60:FF:000022">
    <property type="entry name" value="Cadherin 2"/>
    <property type="match status" value="1"/>
</dbReference>
<gene>
    <name evidence="18" type="ORF">H920_06758</name>
</gene>